<dbReference type="CDD" id="cd15203">
    <property type="entry name" value="7tmA_NPYR-like"/>
    <property type="match status" value="1"/>
</dbReference>
<feature type="transmembrane region" description="Helical" evidence="11">
    <location>
        <begin position="296"/>
        <end position="313"/>
    </location>
</feature>
<dbReference type="Gene3D" id="1.20.1070.10">
    <property type="entry name" value="Rhodopsin 7-helix transmembrane proteins"/>
    <property type="match status" value="1"/>
</dbReference>
<evidence type="ECO:0000256" key="1">
    <source>
        <dbReference type="ARBA" id="ARBA00004141"/>
    </source>
</evidence>
<dbReference type="PANTHER" id="PTHR24235">
    <property type="entry name" value="NEUROPEPTIDE Y RECEPTOR"/>
    <property type="match status" value="1"/>
</dbReference>
<accession>A0A4U8UUC3</accession>
<evidence type="ECO:0000256" key="3">
    <source>
        <dbReference type="ARBA" id="ARBA00022692"/>
    </source>
</evidence>
<evidence type="ECO:0000256" key="8">
    <source>
        <dbReference type="ARBA" id="ARBA00023224"/>
    </source>
</evidence>
<evidence type="ECO:0000256" key="9">
    <source>
        <dbReference type="RuleBase" id="RU000688"/>
    </source>
</evidence>
<sequence>MIIVFSKRGGSTKPTQHFLRQSFKMSNETLQERSCQQWRRLFSSINNYFRDDMVLNGTEYSSMELGYAITIAYFFVITFGAAGNVLTILAVIRNPQMRTTRNFFIVNLALSDFFICTVTAPITLYTVLFTFWPFGTAFCKIVGSLEGFNIFLSTFSIAAIALDRYVLVIFPTKRDRQHNLSLIFFALIWLISIVFALPLLIASDLNVIFEDVHCGISLKICHEQNEIWQTMPINKETYTIAVLFTQYALPLCSIVFVYSRIAHRMQMRLAGKNSPFVHSAASSQRRRSVVERQRRTHLLLGCVVGVFAIAWLPLNVFHLVNTFGWVKRFSVPTFALCHVFAIGSACLNPVSYAFFNHNFRHQFSLMFQAAGISDLRQVFACVRVRLTKSKSSKKSPKARNGSIRQSSGGGSKEAQGIPKENSQILRSAAYMPVVNNSVCQATSIILNNDA</sequence>
<evidence type="ECO:0000256" key="4">
    <source>
        <dbReference type="ARBA" id="ARBA00022989"/>
    </source>
</evidence>
<protein>
    <recommendedName>
        <fullName evidence="12">G-protein coupled receptors family 1 profile domain-containing protein</fullName>
    </recommendedName>
</protein>
<feature type="transmembrane region" description="Helical" evidence="11">
    <location>
        <begin position="238"/>
        <end position="258"/>
    </location>
</feature>
<reference evidence="13 14" key="2">
    <citation type="journal article" date="2019" name="G3 (Bethesda)">
        <title>Hybrid Assembly of the Genome of the Entomopathogenic Nematode Steinernema carpocapsae Identifies the X-Chromosome.</title>
        <authorList>
            <person name="Serra L."/>
            <person name="Macchietto M."/>
            <person name="Macias-Munoz A."/>
            <person name="McGill C.J."/>
            <person name="Rodriguez I.M."/>
            <person name="Rodriguez B."/>
            <person name="Murad R."/>
            <person name="Mortazavi A."/>
        </authorList>
    </citation>
    <scope>NUCLEOTIDE SEQUENCE [LARGE SCALE GENOMIC DNA]</scope>
    <source>
        <strain evidence="13 14">ALL</strain>
    </source>
</reference>
<evidence type="ECO:0000313" key="14">
    <source>
        <dbReference type="Proteomes" id="UP000298663"/>
    </source>
</evidence>
<dbReference type="EMBL" id="AZBU02000001">
    <property type="protein sequence ID" value="TMS36980.1"/>
    <property type="molecule type" value="Genomic_DNA"/>
</dbReference>
<keyword evidence="4 11" id="KW-1133">Transmembrane helix</keyword>
<keyword evidence="3 9" id="KW-0812">Transmembrane</keyword>
<dbReference type="PROSITE" id="PS00237">
    <property type="entry name" value="G_PROTEIN_RECEP_F1_1"/>
    <property type="match status" value="1"/>
</dbReference>
<feature type="domain" description="G-protein coupled receptors family 1 profile" evidence="12">
    <location>
        <begin position="83"/>
        <end position="352"/>
    </location>
</feature>
<dbReference type="SMART" id="SM01381">
    <property type="entry name" value="7TM_GPCR_Srsx"/>
    <property type="match status" value="1"/>
</dbReference>
<keyword evidence="5 9" id="KW-0297">G-protein coupled receptor</keyword>
<dbReference type="PRINTS" id="PR00237">
    <property type="entry name" value="GPCRRHODOPSN"/>
</dbReference>
<evidence type="ECO:0000256" key="5">
    <source>
        <dbReference type="ARBA" id="ARBA00023040"/>
    </source>
</evidence>
<dbReference type="InterPro" id="IPR017452">
    <property type="entry name" value="GPCR_Rhodpsn_7TM"/>
</dbReference>
<feature type="transmembrane region" description="Helical" evidence="11">
    <location>
        <begin position="148"/>
        <end position="170"/>
    </location>
</feature>
<evidence type="ECO:0000256" key="6">
    <source>
        <dbReference type="ARBA" id="ARBA00023136"/>
    </source>
</evidence>
<keyword evidence="7 9" id="KW-0675">Receptor</keyword>
<dbReference type="Proteomes" id="UP000298663">
    <property type="component" value="Unassembled WGS sequence"/>
</dbReference>
<keyword evidence="14" id="KW-1185">Reference proteome</keyword>
<keyword evidence="6 11" id="KW-0472">Membrane</keyword>
<evidence type="ECO:0000259" key="12">
    <source>
        <dbReference type="PROSITE" id="PS50262"/>
    </source>
</evidence>
<feature type="transmembrane region" description="Helical" evidence="11">
    <location>
        <begin position="104"/>
        <end position="128"/>
    </location>
</feature>
<feature type="transmembrane region" description="Helical" evidence="11">
    <location>
        <begin position="182"/>
        <end position="201"/>
    </location>
</feature>
<dbReference type="PROSITE" id="PS50262">
    <property type="entry name" value="G_PROTEIN_RECEP_F1_2"/>
    <property type="match status" value="1"/>
</dbReference>
<feature type="region of interest" description="Disordered" evidence="10">
    <location>
        <begin position="391"/>
        <end position="417"/>
    </location>
</feature>
<keyword evidence="8 9" id="KW-0807">Transducer</keyword>
<feature type="transmembrane region" description="Helical" evidence="11">
    <location>
        <begin position="65"/>
        <end position="92"/>
    </location>
</feature>
<dbReference type="SUPFAM" id="SSF81321">
    <property type="entry name" value="Family A G protein-coupled receptor-like"/>
    <property type="match status" value="1"/>
</dbReference>
<comment type="similarity">
    <text evidence="2 9">Belongs to the G-protein coupled receptor 1 family.</text>
</comment>
<dbReference type="AlphaFoldDB" id="A0A4U8UUC3"/>
<comment type="caution">
    <text evidence="13">The sequence shown here is derived from an EMBL/GenBank/DDBJ whole genome shotgun (WGS) entry which is preliminary data.</text>
</comment>
<dbReference type="InterPro" id="IPR000276">
    <property type="entry name" value="GPCR_Rhodpsn"/>
</dbReference>
<dbReference type="OrthoDB" id="9046662at2759"/>
<dbReference type="InterPro" id="IPR000611">
    <property type="entry name" value="NPY_rcpt"/>
</dbReference>
<feature type="transmembrane region" description="Helical" evidence="11">
    <location>
        <begin position="333"/>
        <end position="355"/>
    </location>
</feature>
<evidence type="ECO:0000313" key="13">
    <source>
        <dbReference type="EMBL" id="TMS36980.1"/>
    </source>
</evidence>
<evidence type="ECO:0000256" key="7">
    <source>
        <dbReference type="ARBA" id="ARBA00023170"/>
    </source>
</evidence>
<evidence type="ECO:0000256" key="10">
    <source>
        <dbReference type="SAM" id="MobiDB-lite"/>
    </source>
</evidence>
<dbReference type="Pfam" id="PF00001">
    <property type="entry name" value="7tm_1"/>
    <property type="match status" value="1"/>
</dbReference>
<dbReference type="PRINTS" id="PR01012">
    <property type="entry name" value="NRPEPTIDEYR"/>
</dbReference>
<evidence type="ECO:0000256" key="2">
    <source>
        <dbReference type="ARBA" id="ARBA00010663"/>
    </source>
</evidence>
<gene>
    <name evidence="13" type="ORF">L596_004018</name>
</gene>
<dbReference type="GO" id="GO:0004983">
    <property type="term" value="F:neuropeptide Y receptor activity"/>
    <property type="evidence" value="ECO:0007669"/>
    <property type="project" value="InterPro"/>
</dbReference>
<evidence type="ECO:0000256" key="11">
    <source>
        <dbReference type="SAM" id="Phobius"/>
    </source>
</evidence>
<dbReference type="GO" id="GO:0016020">
    <property type="term" value="C:membrane"/>
    <property type="evidence" value="ECO:0007669"/>
    <property type="project" value="UniProtKB-SubCell"/>
</dbReference>
<proteinExistence type="inferred from homology"/>
<reference evidence="13 14" key="1">
    <citation type="journal article" date="2015" name="Genome Biol.">
        <title>Comparative genomics of Steinernema reveals deeply conserved gene regulatory networks.</title>
        <authorList>
            <person name="Dillman A.R."/>
            <person name="Macchietto M."/>
            <person name="Porter C.F."/>
            <person name="Rogers A."/>
            <person name="Williams B."/>
            <person name="Antoshechkin I."/>
            <person name="Lee M.M."/>
            <person name="Goodwin Z."/>
            <person name="Lu X."/>
            <person name="Lewis E.E."/>
            <person name="Goodrich-Blair H."/>
            <person name="Stock S.P."/>
            <person name="Adams B.J."/>
            <person name="Sternberg P.W."/>
            <person name="Mortazavi A."/>
        </authorList>
    </citation>
    <scope>NUCLEOTIDE SEQUENCE [LARGE SCALE GENOMIC DNA]</scope>
    <source>
        <strain evidence="13 14">ALL</strain>
    </source>
</reference>
<dbReference type="PANTHER" id="PTHR24235:SF12">
    <property type="entry name" value="G-PROTEIN COUPLED RECEPTORS FAMILY 1 PROFILE DOMAIN-CONTAINING PROTEIN"/>
    <property type="match status" value="1"/>
</dbReference>
<dbReference type="STRING" id="34508.A0A4U8UUC3"/>
<name>A0A4U8UUC3_STECR</name>
<comment type="subcellular location">
    <subcellularLocation>
        <location evidence="1">Membrane</location>
        <topology evidence="1">Multi-pass membrane protein</topology>
    </subcellularLocation>
</comment>
<organism evidence="13 14">
    <name type="scientific">Steinernema carpocapsae</name>
    <name type="common">Entomopathogenic nematode</name>
    <dbReference type="NCBI Taxonomy" id="34508"/>
    <lineage>
        <taxon>Eukaryota</taxon>
        <taxon>Metazoa</taxon>
        <taxon>Ecdysozoa</taxon>
        <taxon>Nematoda</taxon>
        <taxon>Chromadorea</taxon>
        <taxon>Rhabditida</taxon>
        <taxon>Tylenchina</taxon>
        <taxon>Panagrolaimomorpha</taxon>
        <taxon>Strongyloidoidea</taxon>
        <taxon>Steinernematidae</taxon>
        <taxon>Steinernema</taxon>
    </lineage>
</organism>